<name>B0C1K3_ACAM1</name>
<evidence type="ECO:0000313" key="2">
    <source>
        <dbReference type="Proteomes" id="UP000000268"/>
    </source>
</evidence>
<gene>
    <name evidence="1" type="ordered locus">AM1_5898</name>
</gene>
<dbReference type="Proteomes" id="UP000000268">
    <property type="component" value="Chromosome"/>
</dbReference>
<accession>B0C1K3</accession>
<organism evidence="1 2">
    <name type="scientific">Acaryochloris marina (strain MBIC 11017)</name>
    <dbReference type="NCBI Taxonomy" id="329726"/>
    <lineage>
        <taxon>Bacteria</taxon>
        <taxon>Bacillati</taxon>
        <taxon>Cyanobacteriota</taxon>
        <taxon>Cyanophyceae</taxon>
        <taxon>Acaryochloridales</taxon>
        <taxon>Acaryochloridaceae</taxon>
        <taxon>Acaryochloris</taxon>
    </lineage>
</organism>
<proteinExistence type="predicted"/>
<dbReference type="KEGG" id="amr:AM1_5898"/>
<protein>
    <submittedName>
        <fullName evidence="1">Uncharacterized protein</fullName>
    </submittedName>
</protein>
<dbReference type="AlphaFoldDB" id="B0C1K3"/>
<reference evidence="1 2" key="1">
    <citation type="journal article" date="2008" name="Proc. Natl. Acad. Sci. U.S.A.">
        <title>Niche adaptation and genome expansion in the chlorophyll d-producing cyanobacterium Acaryochloris marina.</title>
        <authorList>
            <person name="Swingley W.D."/>
            <person name="Chen M."/>
            <person name="Cheung P.C."/>
            <person name="Conrad A.L."/>
            <person name="Dejesa L.C."/>
            <person name="Hao J."/>
            <person name="Honchak B.M."/>
            <person name="Karbach L.E."/>
            <person name="Kurdoglu A."/>
            <person name="Lahiri S."/>
            <person name="Mastrian S.D."/>
            <person name="Miyashita H."/>
            <person name="Page L."/>
            <person name="Ramakrishna P."/>
            <person name="Satoh S."/>
            <person name="Sattley W.M."/>
            <person name="Shimada Y."/>
            <person name="Taylor H.L."/>
            <person name="Tomo T."/>
            <person name="Tsuchiya T."/>
            <person name="Wang Z.T."/>
            <person name="Raymond J."/>
            <person name="Mimuro M."/>
            <person name="Blankenship R.E."/>
            <person name="Touchman J.W."/>
        </authorList>
    </citation>
    <scope>NUCLEOTIDE SEQUENCE [LARGE SCALE GENOMIC DNA]</scope>
    <source>
        <strain evidence="2">MBIC 11017</strain>
    </source>
</reference>
<dbReference type="HOGENOM" id="CLU_3338767_0_0_3"/>
<dbReference type="EMBL" id="CP000828">
    <property type="protein sequence ID" value="ABW30837.1"/>
    <property type="molecule type" value="Genomic_DNA"/>
</dbReference>
<sequence>MILLLFLSNLFGESTTLNLEYLFQKEILHPFVEFVVR</sequence>
<evidence type="ECO:0000313" key="1">
    <source>
        <dbReference type="EMBL" id="ABW30837.1"/>
    </source>
</evidence>
<keyword evidence="2" id="KW-1185">Reference proteome</keyword>